<dbReference type="Pfam" id="PF25808">
    <property type="entry name" value="TPR_LAA1_C"/>
    <property type="match status" value="1"/>
</dbReference>
<dbReference type="GO" id="GO:0016020">
    <property type="term" value="C:membrane"/>
    <property type="evidence" value="ECO:0007669"/>
    <property type="project" value="TreeGrafter"/>
</dbReference>
<dbReference type="GO" id="GO:0006897">
    <property type="term" value="P:endocytosis"/>
    <property type="evidence" value="ECO:0007669"/>
    <property type="project" value="TreeGrafter"/>
</dbReference>
<dbReference type="Proteomes" id="UP001162087">
    <property type="component" value="Chromosome 10"/>
</dbReference>
<keyword evidence="3" id="KW-1185">Reference proteome</keyword>
<evidence type="ECO:0000313" key="3">
    <source>
        <dbReference type="Proteomes" id="UP001162087"/>
    </source>
</evidence>
<dbReference type="GO" id="GO:0030139">
    <property type="term" value="C:endocytic vesicle"/>
    <property type="evidence" value="ECO:0007669"/>
    <property type="project" value="TreeGrafter"/>
</dbReference>
<gene>
    <name evidence="2" type="primary">SKDI10G0150</name>
    <name evidence="2" type="ORF">SKDI_10G0150</name>
</gene>
<evidence type="ECO:0000313" key="2">
    <source>
        <dbReference type="EMBL" id="CAI4043440.1"/>
    </source>
</evidence>
<dbReference type="GO" id="GO:0008104">
    <property type="term" value="P:intracellular protein localization"/>
    <property type="evidence" value="ECO:0007669"/>
    <property type="project" value="TreeGrafter"/>
</dbReference>
<feature type="domain" description="LAA1-like C-terminal TPR repeats" evidence="1">
    <location>
        <begin position="1863"/>
        <end position="2018"/>
    </location>
</feature>
<dbReference type="GO" id="GO:0042147">
    <property type="term" value="P:retrograde transport, endosome to Golgi"/>
    <property type="evidence" value="ECO:0007669"/>
    <property type="project" value="TreeGrafter"/>
</dbReference>
<dbReference type="GO" id="GO:0005794">
    <property type="term" value="C:Golgi apparatus"/>
    <property type="evidence" value="ECO:0007669"/>
    <property type="project" value="TreeGrafter"/>
</dbReference>
<protein>
    <recommendedName>
        <fullName evidence="1">LAA1-like C-terminal TPR repeats domain-containing protein</fullName>
    </recommendedName>
</protein>
<dbReference type="RefSeq" id="XP_056082924.1">
    <property type="nucleotide sequence ID" value="XM_056228846.1"/>
</dbReference>
<dbReference type="GeneID" id="80924856"/>
<dbReference type="InterPro" id="IPR040108">
    <property type="entry name" value="Laa1/Sip1/HEATR5"/>
</dbReference>
<dbReference type="Pfam" id="PF20210">
    <property type="entry name" value="Laa1_Sip1_HTR5"/>
    <property type="match status" value="1"/>
</dbReference>
<dbReference type="PANTHER" id="PTHR21663:SF0">
    <property type="entry name" value="HEAT REPEAT-CONTAINING PROTEIN 5B"/>
    <property type="match status" value="1"/>
</dbReference>
<accession>A0AA35IZH5</accession>
<evidence type="ECO:0000259" key="1">
    <source>
        <dbReference type="Pfam" id="PF25808"/>
    </source>
</evidence>
<name>A0AA35IZH5_SACK1</name>
<dbReference type="InterPro" id="IPR057981">
    <property type="entry name" value="TPR_LAA1-like_C"/>
</dbReference>
<dbReference type="GO" id="GO:0005829">
    <property type="term" value="C:cytosol"/>
    <property type="evidence" value="ECO:0007669"/>
    <property type="project" value="GOC"/>
</dbReference>
<dbReference type="PANTHER" id="PTHR21663">
    <property type="entry name" value="HYPOTHETICAL HEAT DOMAIN-CONTAINING"/>
    <property type="match status" value="1"/>
</dbReference>
<proteinExistence type="predicted"/>
<dbReference type="EMBL" id="OX365905">
    <property type="protein sequence ID" value="CAI4043440.1"/>
    <property type="molecule type" value="Genomic_DNA"/>
</dbReference>
<organism evidence="2 3">
    <name type="scientific">Saccharomyces kudriavzevii (strain ATCC MYA-4449 / AS 2.2408 / CBS 8840 / NBRC 1802 / NCYC 2889)</name>
    <name type="common">Yeast</name>
    <dbReference type="NCBI Taxonomy" id="226230"/>
    <lineage>
        <taxon>Eukaryota</taxon>
        <taxon>Fungi</taxon>
        <taxon>Dikarya</taxon>
        <taxon>Ascomycota</taxon>
        <taxon>Saccharomycotina</taxon>
        <taxon>Saccharomycetes</taxon>
        <taxon>Saccharomycetales</taxon>
        <taxon>Saccharomycetaceae</taxon>
        <taxon>Saccharomyces</taxon>
    </lineage>
</organism>
<sequence length="2031" mass="231513">MGEVKGKRGEGKKTQVAKMVNQTLQKLMDTSTDDGHTLSTWITTNLEKLISLKDASDAELQEVKDIHTQLDDFIRYTAVLENTNSLELHSVFISLSHLYTMSIWQLKNVYPGMVFDSAAYLTNVLCEEDVSIDEINDPNEKKKKKKSTTKKKRYIYTPAKDIACTLLVQIFENFGSSISSLVPLLFSVIFKNLKKIMEKSKYHHAAFMTSLLQLFNAILRNSNDDDRILDPTTYAKFSKLSKTVFDSISADEKDFPVTFVSVLIESWTAHFKQTAFIKEHSHDVLETIYSRFTEGEIGLYGFANDETRIFTAKSLAEILFDYYFSKKILTLQEVWSIYVRIFLNCDTRDVESGCFESIIHLTNINLLADNTFLNNSKYLDMVLSLSEIFSDYEVNNRSMNTLSRYLRYFQHMHKIILPHLSDTAKTQMLYYILGSSDPHGSSFKSDSTTSLKYNIDAKPETQWLTLLQLDLTYTLISDLNSTFATEEHIVKEIRDKLVDLATCEIFTIRVHTMEILRIFLNNCPEYLSETIENSLRALSTDFKSTDKFTFHRNHGHAFIIANLIKDAKSDYISYELIMRITVFSTSFIKNNTTSTSSNLYFKGLLCWILLIGLMNYKDEQYLKLQIPQLFLFWKVLLTHTYTYHDEDELYKNLEIRNHALACLLTYLSNTQIDKDTAKQVSYLLTKCSNFNHSIDLKSKNIDNALLHNENRILQVYLKLEKYISSDFNSSLLILIVKNFSDPNLYTESSTSVFISLKDMRSRKVGNKDDVENNTASESSINTLLRQNNGFAFGLSSKISSDCIVNLSMSSTYKYDELISGSWPSKDYNWYNIFEKEVLKPISPILSLDSLILLYGSGSYSQIDRYAPQVTTSLIDSSMELFSSVFPFLNSKIQYSVMETLNLSMFSKTTTPLRSAAIAANVCSALHSALRIMQEKSLVLDYSVGQLIIESIKKIQFFNDTFLTKIKADCVGLLTAAIARSFDDEERQKFLTEQSRIFIKNVADMDEPYLRMFHVLSLATIFKYNPQYANFEASFDVIFALMRDPHPVVHSWSLKAMHVLLEKHLVIDLKTAALLLNSMEILLTNDKFGVYGPSTLRCNYNREFNSHVAIGEISKTLTETVGPNFLELNPKVLDSFRNITLSLLISNNILSSITSIKIFENIATFKMNNILNYGIFISSSKSIIKSSIVTGIGSSYFDTTFTSSNELISHTSSLKSAFENFDLFTLLYKLQMEEIFMKEMENLSWRYLALFPNSRSVKNYFTEWILHTLKKDSHWFDKLYSVFNMSLGRLFQSYYRDVTVLLELNGLQESSEKEIKGEEEESIANVSQLANTSTKDLGSDNLQWKSKQIILNLIVTLCLESEKYENLLLALSGKISDLIEISFRGSTVRNEGMKLTGLQILNFVLKNYSSMRDPQIPESSILEQQEAQITSALMPAFSKGSSPTVISFAITVAAEVLASNIMPPDKLGRISQLLVDLLGNFKGSPSNIRVGEAFIVTPKAKRKIELSVLDAWAEIVQRSITSSNEPLVAFTKKYWSILVPLWIISLREYMTIKYSDKDATIQLDDHSKENDLIELRSTKIELYEPVWLNFVEALGCTLDSDVSIISGSLNDEELEYFLFILFSLCLEAIVKNIDDHSMKMQVLPALHNVLKSNLCIKSIFEDDIIAEVVGVMDRLISTGNSKEEFLLVDIISDLIIGYSKCNSTPESFLQDIDKLYELLRLLMMIISEKLPLIKNNVLSSEEDNYEIKLSSTDIDLLKKTFVAFESNISNFDSMFKLDLYSCLLFVIGKIYECREREVIIPIILPLFKALVKALTESDDKDNIELLAIFYGSIKDVIYHKLSSNNKVATILILLSNGYSNLSCQELSDCADILLGALNDPTTRPIALQGFKRIVSNVFRYPLLQHLIKVVIKRFFQDIQAKESLSLATIKIKLIIQFTGEAIKQNDSKASLSIALCLSFFVVYHETYRDKVDKEVAEEMMTLVQLDKNSFKDAVANILNHQQKTIIGSIMEAYVQSESLGSVEEAFQLKSFK</sequence>
<dbReference type="InterPro" id="IPR046837">
    <property type="entry name" value="Laa1/Sip1/HEATR5-like_HEAT"/>
</dbReference>
<reference evidence="2" key="1">
    <citation type="submission" date="2022-10" db="EMBL/GenBank/DDBJ databases">
        <authorList>
            <person name="Byrne P K."/>
        </authorList>
    </citation>
    <scope>NUCLEOTIDE SEQUENCE</scope>
    <source>
        <strain evidence="2">IFO1802</strain>
    </source>
</reference>